<dbReference type="GeneID" id="108623086"/>
<dbReference type="GO" id="GO:0045259">
    <property type="term" value="C:proton-transporting ATP synthase complex"/>
    <property type="evidence" value="ECO:0007669"/>
    <property type="project" value="UniProtKB-KW"/>
</dbReference>
<evidence type="ECO:0000256" key="4">
    <source>
        <dbReference type="ARBA" id="ARBA00022781"/>
    </source>
</evidence>
<dbReference type="PANTHER" id="PTHR12733">
    <property type="entry name" value="MITOCHONDRIAL ATP SYNTHASE B CHAIN"/>
    <property type="match status" value="1"/>
</dbReference>
<evidence type="ECO:0000256" key="2">
    <source>
        <dbReference type="ARBA" id="ARBA00022448"/>
    </source>
</evidence>
<dbReference type="SUPFAM" id="SSF161060">
    <property type="entry name" value="ATP synthase B chain-like"/>
    <property type="match status" value="1"/>
</dbReference>
<dbReference type="PANTHER" id="PTHR12733:SF3">
    <property type="entry name" value="ATP SYNTHASE F(0) COMPLEX SUBUNIT B1, MITOCHONDRIAL"/>
    <property type="match status" value="1"/>
</dbReference>
<keyword evidence="10" id="KW-1185">Reference proteome</keyword>
<keyword evidence="8 9" id="KW-0472">Membrane</keyword>
<dbReference type="Gene3D" id="1.20.5.2210">
    <property type="match status" value="1"/>
</dbReference>
<dbReference type="CTD" id="39143"/>
<dbReference type="AlphaFoldDB" id="A0AAJ7IU01"/>
<keyword evidence="2 9" id="KW-0813">Transport</keyword>
<dbReference type="GO" id="GO:0005743">
    <property type="term" value="C:mitochondrial inner membrane"/>
    <property type="evidence" value="ECO:0007669"/>
    <property type="project" value="UniProtKB-SubCell"/>
</dbReference>
<dbReference type="RefSeq" id="XP_017876865.1">
    <property type="nucleotide sequence ID" value="XM_018021376.2"/>
</dbReference>
<evidence type="ECO:0000256" key="5">
    <source>
        <dbReference type="ARBA" id="ARBA00022792"/>
    </source>
</evidence>
<evidence type="ECO:0000256" key="6">
    <source>
        <dbReference type="ARBA" id="ARBA00023065"/>
    </source>
</evidence>
<keyword evidence="7 9" id="KW-0496">Mitochondrion</keyword>
<dbReference type="GO" id="GO:0046933">
    <property type="term" value="F:proton-transporting ATP synthase activity, rotational mechanism"/>
    <property type="evidence" value="ECO:0007669"/>
    <property type="project" value="TreeGrafter"/>
</dbReference>
<evidence type="ECO:0000256" key="9">
    <source>
        <dbReference type="RuleBase" id="RU368017"/>
    </source>
</evidence>
<comment type="subcellular location">
    <subcellularLocation>
        <location evidence="9">Mitochondrion</location>
    </subcellularLocation>
    <subcellularLocation>
        <location evidence="9">Mitochondrion inner membrane</location>
    </subcellularLocation>
</comment>
<keyword evidence="6 9" id="KW-0406">Ion transport</keyword>
<proteinExistence type="inferred from homology"/>
<evidence type="ECO:0000256" key="7">
    <source>
        <dbReference type="ARBA" id="ARBA00023128"/>
    </source>
</evidence>
<dbReference type="InterPro" id="IPR008688">
    <property type="entry name" value="ATP_synth_Bsub_B/MI25"/>
</dbReference>
<name>A0AAJ7IU01_9HYME</name>
<evidence type="ECO:0000313" key="10">
    <source>
        <dbReference type="Proteomes" id="UP000694925"/>
    </source>
</evidence>
<organism evidence="10 11">
    <name type="scientific">Ceratina calcarata</name>
    <dbReference type="NCBI Taxonomy" id="156304"/>
    <lineage>
        <taxon>Eukaryota</taxon>
        <taxon>Metazoa</taxon>
        <taxon>Ecdysozoa</taxon>
        <taxon>Arthropoda</taxon>
        <taxon>Hexapoda</taxon>
        <taxon>Insecta</taxon>
        <taxon>Pterygota</taxon>
        <taxon>Neoptera</taxon>
        <taxon>Endopterygota</taxon>
        <taxon>Hymenoptera</taxon>
        <taxon>Apocrita</taxon>
        <taxon>Aculeata</taxon>
        <taxon>Apoidea</taxon>
        <taxon>Anthophila</taxon>
        <taxon>Apidae</taxon>
        <taxon>Ceratina</taxon>
        <taxon>Zadontomerus</taxon>
    </lineage>
</organism>
<protein>
    <recommendedName>
        <fullName evidence="9">ATP synthase subunit b</fullName>
    </recommendedName>
</protein>
<accession>A0AAJ7IU01</accession>
<dbReference type="KEGG" id="ccal:108623086"/>
<keyword evidence="4 9" id="KW-0375">Hydrogen ion transport</keyword>
<keyword evidence="5 9" id="KW-0999">Mitochondrion inner membrane</keyword>
<dbReference type="Pfam" id="PF05405">
    <property type="entry name" value="Mt_ATP-synt_B"/>
    <property type="match status" value="1"/>
</dbReference>
<keyword evidence="3 9" id="KW-0138">CF(0)</keyword>
<comment type="similarity">
    <text evidence="1 9">Belongs to the eukaryotic ATPase B chain family.</text>
</comment>
<reference evidence="11" key="1">
    <citation type="submission" date="2025-08" db="UniProtKB">
        <authorList>
            <consortium name="RefSeq"/>
        </authorList>
    </citation>
    <scope>IDENTIFICATION</scope>
    <source>
        <tissue evidence="11">Whole body</tissue>
    </source>
</reference>
<gene>
    <name evidence="11" type="primary">LOC108623086</name>
</gene>
<dbReference type="Proteomes" id="UP000694925">
    <property type="component" value="Unplaced"/>
</dbReference>
<sequence>MLSRLSFRNVSSQVKALASCGIQTSAVACDAPRPKRPVEAPPVRLGFIPEEWFTFFYPKTGVSGPYVFMGTVSTYLLSKEWYVIEHEFYNGLSILFAAVYVSIKAGDKIANYLDKQIDDLEDSYNVSKDETITELKNNIAEIEKEKWRTDGQLMIFDIKKQNVLMQLEADYRKRLADVYSEVKRRLDYHAQIDLIERRMSQKHMVQWITSSVLKAITPEQEKANLLQCIRDLEGLSSKAAA</sequence>
<evidence type="ECO:0000256" key="3">
    <source>
        <dbReference type="ARBA" id="ARBA00022547"/>
    </source>
</evidence>
<dbReference type="PROSITE" id="PS51257">
    <property type="entry name" value="PROKAR_LIPOPROTEIN"/>
    <property type="match status" value="1"/>
</dbReference>
<evidence type="ECO:0000256" key="8">
    <source>
        <dbReference type="ARBA" id="ARBA00023136"/>
    </source>
</evidence>
<comment type="function">
    <text evidence="9">Subunit b, of the mitochondrial membrane ATP synthase complex (F(1)F(0) ATP synthase or Complex V) that produces ATP from ADP in the presence of a proton gradient across the membrane which is generated by electron transport complexes of the respiratory chain. ATP synthase complex consist of a soluble F(1) head domain - the catalytic core - and a membrane F(1) domain - the membrane proton channel. These two domains are linked by a central stalk rotating inside the F(1) region and a stationary peripheral stalk. During catalysis, ATP synthesis in the catalytic domain of F(1) is coupled via a rotary mechanism of the central stalk subunits to proton translocation. In vivo, can only synthesize ATP although its ATP hydrolase activity can be activated artificially in vitro. Part of the complex F(0) domain. Part of the complex F(0) domain and the peripheric stalk, which acts as a stator to hold the catalytic alpha(3)beta(3) subcomplex and subunit a/ATP6 static relative to the rotary elements.</text>
</comment>
<evidence type="ECO:0000313" key="11">
    <source>
        <dbReference type="RefSeq" id="XP_017876865.1"/>
    </source>
</evidence>
<evidence type="ECO:0000256" key="1">
    <source>
        <dbReference type="ARBA" id="ARBA00007479"/>
    </source>
</evidence>
<dbReference type="InterPro" id="IPR013837">
    <property type="entry name" value="ATP_synth_F0_suB"/>
</dbReference>
<comment type="subunit">
    <text evidence="9">F-type ATPases have 2 components, CF(1) - the catalytic core - and CF(0) - the membrane proton channel. CF(1) and CF(0) have multiple subunits.</text>
</comment>